<evidence type="ECO:0000256" key="10">
    <source>
        <dbReference type="ARBA" id="ARBA00023004"/>
    </source>
</evidence>
<dbReference type="SFLD" id="SFLDF00344">
    <property type="entry name" value="ELP3-like"/>
    <property type="match status" value="1"/>
</dbReference>
<keyword evidence="9" id="KW-0694">RNA-binding</keyword>
<dbReference type="GO" id="GO:0051539">
    <property type="term" value="F:4 iron, 4 sulfur cluster binding"/>
    <property type="evidence" value="ECO:0007669"/>
    <property type="project" value="UniProtKB-KW"/>
</dbReference>
<dbReference type="GO" id="GO:0033588">
    <property type="term" value="C:elongator holoenzyme complex"/>
    <property type="evidence" value="ECO:0007669"/>
    <property type="project" value="TreeGrafter"/>
</dbReference>
<protein>
    <recommendedName>
        <fullName evidence="13">tRNA carboxymethyluridine synthase</fullName>
        <ecNumber evidence="13">2.3.1.311</ecNumber>
    </recommendedName>
</protein>
<dbReference type="NCBIfam" id="TIGR01211">
    <property type="entry name" value="ELP3"/>
    <property type="match status" value="1"/>
</dbReference>
<feature type="binding site" evidence="15">
    <location>
        <position position="95"/>
    </location>
    <ligand>
        <name>[4Fe-4S] cluster</name>
        <dbReference type="ChEBI" id="CHEBI:49883"/>
        <note>4Fe-4S-S-AdoMet</note>
    </ligand>
</feature>
<evidence type="ECO:0000256" key="8">
    <source>
        <dbReference type="ARBA" id="ARBA00022723"/>
    </source>
</evidence>
<dbReference type="SMART" id="SM00729">
    <property type="entry name" value="Elp3"/>
    <property type="match status" value="1"/>
</dbReference>
<comment type="caution">
    <text evidence="17">The sequence shown here is derived from an EMBL/GenBank/DDBJ whole genome shotgun (WGS) entry which is preliminary data.</text>
</comment>
<dbReference type="SUPFAM" id="SSF102114">
    <property type="entry name" value="Radical SAM enzymes"/>
    <property type="match status" value="1"/>
</dbReference>
<dbReference type="InterPro" id="IPR016181">
    <property type="entry name" value="Acyl_CoA_acyltransferase"/>
</dbReference>
<keyword evidence="3" id="KW-0004">4Fe-4S</keyword>
<dbReference type="InterPro" id="IPR006638">
    <property type="entry name" value="Elp3/MiaA/NifB-like_rSAM"/>
</dbReference>
<dbReference type="InterPro" id="IPR039661">
    <property type="entry name" value="ELP3"/>
</dbReference>
<dbReference type="InterPro" id="IPR007197">
    <property type="entry name" value="rSAM"/>
</dbReference>
<comment type="similarity">
    <text evidence="2">Belongs to the ELP3 family.</text>
</comment>
<dbReference type="InterPro" id="IPR058240">
    <property type="entry name" value="rSAM_sf"/>
</dbReference>
<name>A0A2M7VDN8_9BACT</name>
<dbReference type="Gene3D" id="3.80.30.20">
    <property type="entry name" value="tm_1862 like domain"/>
    <property type="match status" value="1"/>
</dbReference>
<dbReference type="EMBL" id="PFPO01000078">
    <property type="protein sequence ID" value="PIZ98558.1"/>
    <property type="molecule type" value="Genomic_DNA"/>
</dbReference>
<dbReference type="InterPro" id="IPR023404">
    <property type="entry name" value="rSAM_horseshoe"/>
</dbReference>
<dbReference type="EC" id="2.3.1.311" evidence="13"/>
<keyword evidence="12" id="KW-0012">Acyltransferase</keyword>
<evidence type="ECO:0000256" key="13">
    <source>
        <dbReference type="ARBA" id="ARBA00044771"/>
    </source>
</evidence>
<dbReference type="GO" id="GO:0000049">
    <property type="term" value="F:tRNA binding"/>
    <property type="evidence" value="ECO:0007669"/>
    <property type="project" value="UniProtKB-KW"/>
</dbReference>
<evidence type="ECO:0000256" key="15">
    <source>
        <dbReference type="PIRSR" id="PIRSR005669-1"/>
    </source>
</evidence>
<dbReference type="AlphaFoldDB" id="A0A2M7VDN8"/>
<keyword evidence="6" id="KW-0949">S-adenosyl-L-methionine</keyword>
<evidence type="ECO:0000256" key="3">
    <source>
        <dbReference type="ARBA" id="ARBA00022485"/>
    </source>
</evidence>
<dbReference type="Pfam" id="PF16199">
    <property type="entry name" value="Radical_SAM_C"/>
    <property type="match status" value="1"/>
</dbReference>
<feature type="binding site" evidence="15">
    <location>
        <position position="91"/>
    </location>
    <ligand>
        <name>[4Fe-4S] cluster</name>
        <dbReference type="ChEBI" id="CHEBI:49883"/>
        <note>4Fe-4S-S-AdoMet</note>
    </ligand>
</feature>
<accession>A0A2M7VDN8</accession>
<dbReference type="PANTHER" id="PTHR11135">
    <property type="entry name" value="HISTONE ACETYLTRANSFERASE-RELATED"/>
    <property type="match status" value="1"/>
</dbReference>
<keyword evidence="8 15" id="KW-0479">Metal-binding</keyword>
<dbReference type="InterPro" id="IPR034687">
    <property type="entry name" value="ELP3-like"/>
</dbReference>
<dbReference type="PANTHER" id="PTHR11135:SF2">
    <property type="entry name" value="ELONGATOR COMPLEX PROTEIN 3"/>
    <property type="match status" value="1"/>
</dbReference>
<evidence type="ECO:0000256" key="5">
    <source>
        <dbReference type="ARBA" id="ARBA00022679"/>
    </source>
</evidence>
<evidence type="ECO:0000313" key="18">
    <source>
        <dbReference type="Proteomes" id="UP000230405"/>
    </source>
</evidence>
<feature type="domain" description="Elp3/MiaA/NifB-like radical SAM core" evidence="16">
    <location>
        <begin position="81"/>
        <end position="337"/>
    </location>
</feature>
<evidence type="ECO:0000256" key="11">
    <source>
        <dbReference type="ARBA" id="ARBA00023014"/>
    </source>
</evidence>
<keyword evidence="7" id="KW-0819">tRNA processing</keyword>
<dbReference type="SFLD" id="SFLDG01086">
    <property type="entry name" value="elongater_protein-like"/>
    <property type="match status" value="1"/>
</dbReference>
<dbReference type="GO" id="GO:0046872">
    <property type="term" value="F:metal ion binding"/>
    <property type="evidence" value="ECO:0007669"/>
    <property type="project" value="UniProtKB-KW"/>
</dbReference>
<evidence type="ECO:0000256" key="7">
    <source>
        <dbReference type="ARBA" id="ARBA00022694"/>
    </source>
</evidence>
<dbReference type="Pfam" id="PF04055">
    <property type="entry name" value="Radical_SAM"/>
    <property type="match status" value="1"/>
</dbReference>
<evidence type="ECO:0000313" key="17">
    <source>
        <dbReference type="EMBL" id="PIZ98558.1"/>
    </source>
</evidence>
<evidence type="ECO:0000256" key="6">
    <source>
        <dbReference type="ARBA" id="ARBA00022691"/>
    </source>
</evidence>
<organism evidence="17 18">
    <name type="scientific">Candidatus Komeilibacteria bacterium CG_4_10_14_0_2_um_filter_37_10</name>
    <dbReference type="NCBI Taxonomy" id="1974470"/>
    <lineage>
        <taxon>Bacteria</taxon>
        <taxon>Candidatus Komeiliibacteriota</taxon>
    </lineage>
</organism>
<dbReference type="PIRSF" id="PIRSF005669">
    <property type="entry name" value="Hist_AcTrfase_ELP3"/>
    <property type="match status" value="1"/>
</dbReference>
<comment type="cofactor">
    <cofactor evidence="15">
        <name>[4Fe-4S] cluster</name>
        <dbReference type="ChEBI" id="CHEBI:49883"/>
    </cofactor>
    <text evidence="15">Binds 1 [4Fe-4S] cluster. The cluster is coordinated with 3 cysteines and an exchangeable S-adenosyl-L-methionine.</text>
</comment>
<comment type="pathway">
    <text evidence="1">tRNA modification.</text>
</comment>
<reference evidence="18" key="1">
    <citation type="submission" date="2017-09" db="EMBL/GenBank/DDBJ databases">
        <title>Depth-based differentiation of microbial function through sediment-hosted aquifers and enrichment of novel symbionts in the deep terrestrial subsurface.</title>
        <authorList>
            <person name="Probst A.J."/>
            <person name="Ladd B."/>
            <person name="Jarett J.K."/>
            <person name="Geller-Mcgrath D.E."/>
            <person name="Sieber C.M.K."/>
            <person name="Emerson J.B."/>
            <person name="Anantharaman K."/>
            <person name="Thomas B.C."/>
            <person name="Malmstrom R."/>
            <person name="Stieglmeier M."/>
            <person name="Klingl A."/>
            <person name="Woyke T."/>
            <person name="Ryan C.M."/>
            <person name="Banfield J.F."/>
        </authorList>
    </citation>
    <scope>NUCLEOTIDE SEQUENCE [LARGE SCALE GENOMIC DNA]</scope>
</reference>
<evidence type="ECO:0000256" key="14">
    <source>
        <dbReference type="ARBA" id="ARBA00047372"/>
    </source>
</evidence>
<evidence type="ECO:0000256" key="2">
    <source>
        <dbReference type="ARBA" id="ARBA00005494"/>
    </source>
</evidence>
<proteinExistence type="inferred from homology"/>
<dbReference type="GO" id="GO:0005737">
    <property type="term" value="C:cytoplasm"/>
    <property type="evidence" value="ECO:0007669"/>
    <property type="project" value="TreeGrafter"/>
</dbReference>
<comment type="catalytic activity">
    <reaction evidence="14">
        <text>uridine(34) in tRNA + acetyl-CoA + S-adenosyl-L-methionine + H2O = 5-(carboxymethyl)uridine(34) in tRNA + 5'-deoxyadenosine + L-methionine + CoA + 2 H(+)</text>
        <dbReference type="Rhea" id="RHEA:61020"/>
        <dbReference type="Rhea" id="RHEA-COMP:10407"/>
        <dbReference type="Rhea" id="RHEA-COMP:11727"/>
        <dbReference type="ChEBI" id="CHEBI:15377"/>
        <dbReference type="ChEBI" id="CHEBI:15378"/>
        <dbReference type="ChEBI" id="CHEBI:17319"/>
        <dbReference type="ChEBI" id="CHEBI:57287"/>
        <dbReference type="ChEBI" id="CHEBI:57288"/>
        <dbReference type="ChEBI" id="CHEBI:57844"/>
        <dbReference type="ChEBI" id="CHEBI:59789"/>
        <dbReference type="ChEBI" id="CHEBI:65315"/>
        <dbReference type="ChEBI" id="CHEBI:74882"/>
        <dbReference type="EC" id="2.3.1.311"/>
    </reaction>
    <physiologicalReaction direction="left-to-right" evidence="14">
        <dbReference type="Rhea" id="RHEA:61021"/>
    </physiologicalReaction>
</comment>
<keyword evidence="10 15" id="KW-0408">Iron</keyword>
<sequence length="527" mass="60901">MDNNLIIKLLKKLSSNSAHNQEQFLRDKKIICNQLHITPPSNATLLSVYRQLVENGQLRVSANINKWLITRPVRSLSGVAVISVLSKPYACPGKCLYCPSEPKMPKSYLSNEPAVMRAISNSFDPYRQVQARLLALYLNGHPTDKMELIVLGGTWSAYPWSYRQWFIKRCFDAANTFQNKNKAARTLGQAQKTNETTDKRIIGLILETRPDHINELEIKRLRQLGCTRIQLGVQALDNHILKINQRGHTVQSVIQATRLLKETSFKIDYHFMPNLAGSTPKKDLIMFKKLFTDKNFRPDHLKIYPTVVNKYAELYRWWQKGKWHPYSDQQLINLLVKMKSIVPYYVRINRLVRDIPGASIQAGNKITNLRQYLTVAMAKKNLSCHCIRCREVKGQQIKPRQIKLYIEQYEASGGQEYFISLENKTRDQLYAFCRLRFNDQQKNILPELTDCALIRELHTYGQLISLQTKKGETQHIGLGKRLMLAAEKIAQQKHFTKIAVIAGIGVRQYYQKLGYHLQGTYLIKNLK</sequence>
<dbReference type="Proteomes" id="UP000230405">
    <property type="component" value="Unassembled WGS sequence"/>
</dbReference>
<feature type="binding site" evidence="15">
    <location>
        <position position="98"/>
    </location>
    <ligand>
        <name>[4Fe-4S] cluster</name>
        <dbReference type="ChEBI" id="CHEBI:49883"/>
        <note>4Fe-4S-S-AdoMet</note>
    </ligand>
</feature>
<evidence type="ECO:0000259" key="16">
    <source>
        <dbReference type="SMART" id="SM00729"/>
    </source>
</evidence>
<evidence type="ECO:0000256" key="1">
    <source>
        <dbReference type="ARBA" id="ARBA00005217"/>
    </source>
</evidence>
<dbReference type="SFLD" id="SFLDS00029">
    <property type="entry name" value="Radical_SAM"/>
    <property type="match status" value="1"/>
</dbReference>
<dbReference type="InterPro" id="IPR032432">
    <property type="entry name" value="Radical_SAM_C"/>
</dbReference>
<keyword evidence="4" id="KW-0820">tRNA-binding</keyword>
<dbReference type="SUPFAM" id="SSF55729">
    <property type="entry name" value="Acyl-CoA N-acyltransferases (Nat)"/>
    <property type="match status" value="1"/>
</dbReference>
<gene>
    <name evidence="17" type="ORF">COX77_04135</name>
</gene>
<dbReference type="Gene3D" id="3.40.630.30">
    <property type="match status" value="1"/>
</dbReference>
<evidence type="ECO:0000256" key="9">
    <source>
        <dbReference type="ARBA" id="ARBA00022884"/>
    </source>
</evidence>
<dbReference type="GO" id="GO:0002926">
    <property type="term" value="P:tRNA wobble base 5-methoxycarbonylmethyl-2-thiouridinylation"/>
    <property type="evidence" value="ECO:0007669"/>
    <property type="project" value="TreeGrafter"/>
</dbReference>
<keyword evidence="11 15" id="KW-0411">Iron-sulfur</keyword>
<evidence type="ECO:0000256" key="4">
    <source>
        <dbReference type="ARBA" id="ARBA00022555"/>
    </source>
</evidence>
<dbReference type="GO" id="GO:0106261">
    <property type="term" value="F:tRNA uridine(34) acetyltransferase activity"/>
    <property type="evidence" value="ECO:0007669"/>
    <property type="project" value="UniProtKB-EC"/>
</dbReference>
<keyword evidence="5" id="KW-0808">Transferase</keyword>
<evidence type="ECO:0000256" key="12">
    <source>
        <dbReference type="ARBA" id="ARBA00023315"/>
    </source>
</evidence>